<organism evidence="1 2">
    <name type="scientific">Sinanodonta woodiana</name>
    <name type="common">Chinese pond mussel</name>
    <name type="synonym">Anodonta woodiana</name>
    <dbReference type="NCBI Taxonomy" id="1069815"/>
    <lineage>
        <taxon>Eukaryota</taxon>
        <taxon>Metazoa</taxon>
        <taxon>Spiralia</taxon>
        <taxon>Lophotrochozoa</taxon>
        <taxon>Mollusca</taxon>
        <taxon>Bivalvia</taxon>
        <taxon>Autobranchia</taxon>
        <taxon>Heteroconchia</taxon>
        <taxon>Palaeoheterodonta</taxon>
        <taxon>Unionida</taxon>
        <taxon>Unionoidea</taxon>
        <taxon>Unionidae</taxon>
        <taxon>Unioninae</taxon>
        <taxon>Sinanodonta</taxon>
    </lineage>
</organism>
<keyword evidence="2" id="KW-1185">Reference proteome</keyword>
<dbReference type="Proteomes" id="UP001634394">
    <property type="component" value="Unassembled WGS sequence"/>
</dbReference>
<name>A0ABD3V2E8_SINWO</name>
<dbReference type="AlphaFoldDB" id="A0ABD3V2E8"/>
<gene>
    <name evidence="1" type="ORF">ACJMK2_014597</name>
</gene>
<feature type="non-terminal residue" evidence="1">
    <location>
        <position position="58"/>
    </location>
</feature>
<accession>A0ABD3V2E8</accession>
<evidence type="ECO:0000313" key="1">
    <source>
        <dbReference type="EMBL" id="KAL3855386.1"/>
    </source>
</evidence>
<protein>
    <submittedName>
        <fullName evidence="1">Uncharacterized protein</fullName>
    </submittedName>
</protein>
<reference evidence="1 2" key="1">
    <citation type="submission" date="2024-11" db="EMBL/GenBank/DDBJ databases">
        <title>Chromosome-level genome assembly of the freshwater bivalve Anodonta woodiana.</title>
        <authorList>
            <person name="Chen X."/>
        </authorList>
    </citation>
    <scope>NUCLEOTIDE SEQUENCE [LARGE SCALE GENOMIC DNA]</scope>
    <source>
        <strain evidence="1">MN2024</strain>
        <tissue evidence="1">Gills</tissue>
    </source>
</reference>
<sequence>MDNGQNGRPIHHVTPRAELERDPGSVFVTTLIPAMMESIALEAALKYRHVLRGHVLRQ</sequence>
<comment type="caution">
    <text evidence="1">The sequence shown here is derived from an EMBL/GenBank/DDBJ whole genome shotgun (WGS) entry which is preliminary data.</text>
</comment>
<proteinExistence type="predicted"/>
<dbReference type="PROSITE" id="PS50096">
    <property type="entry name" value="IQ"/>
    <property type="match status" value="1"/>
</dbReference>
<evidence type="ECO:0000313" key="2">
    <source>
        <dbReference type="Proteomes" id="UP001634394"/>
    </source>
</evidence>
<dbReference type="EMBL" id="JBJQND010000014">
    <property type="protein sequence ID" value="KAL3855386.1"/>
    <property type="molecule type" value="Genomic_DNA"/>
</dbReference>